<dbReference type="InterPro" id="IPR047057">
    <property type="entry name" value="MerR_fam"/>
</dbReference>
<evidence type="ECO:0000259" key="5">
    <source>
        <dbReference type="PROSITE" id="PS50937"/>
    </source>
</evidence>
<name>A0A077LUH0_9MICO</name>
<feature type="domain" description="B12-binding" evidence="6">
    <location>
        <begin position="198"/>
        <end position="321"/>
    </location>
</feature>
<dbReference type="SUPFAM" id="SSF46955">
    <property type="entry name" value="Putative DNA-binding domain"/>
    <property type="match status" value="1"/>
</dbReference>
<dbReference type="RefSeq" id="WP_048553020.1">
    <property type="nucleotide sequence ID" value="NZ_HF570958.1"/>
</dbReference>
<dbReference type="GO" id="GO:0031419">
    <property type="term" value="F:cobalamin binding"/>
    <property type="evidence" value="ECO:0007669"/>
    <property type="project" value="InterPro"/>
</dbReference>
<evidence type="ECO:0000256" key="3">
    <source>
        <dbReference type="ARBA" id="ARBA00023163"/>
    </source>
</evidence>
<dbReference type="InterPro" id="IPR036594">
    <property type="entry name" value="Meth_synthase_dom"/>
</dbReference>
<dbReference type="Gene3D" id="3.40.50.280">
    <property type="entry name" value="Cobalamin-binding domain"/>
    <property type="match status" value="1"/>
</dbReference>
<keyword evidence="1" id="KW-0805">Transcription regulation</keyword>
<dbReference type="InterPro" id="IPR003759">
    <property type="entry name" value="Cbl-bd_cap"/>
</dbReference>
<evidence type="ECO:0000259" key="6">
    <source>
        <dbReference type="PROSITE" id="PS51332"/>
    </source>
</evidence>
<dbReference type="AlphaFoldDB" id="A0A077LUH0"/>
<proteinExistence type="predicted"/>
<protein>
    <submittedName>
        <fullName evidence="7">Putative transcriptional regulator</fullName>
    </submittedName>
</protein>
<feature type="region of interest" description="Disordered" evidence="4">
    <location>
        <begin position="73"/>
        <end position="113"/>
    </location>
</feature>
<evidence type="ECO:0000313" key="7">
    <source>
        <dbReference type="EMBL" id="CCH76287.1"/>
    </source>
</evidence>
<dbReference type="GO" id="GO:0046872">
    <property type="term" value="F:metal ion binding"/>
    <property type="evidence" value="ECO:0007669"/>
    <property type="project" value="InterPro"/>
</dbReference>
<dbReference type="InterPro" id="IPR006158">
    <property type="entry name" value="Cobalamin-bd"/>
</dbReference>
<keyword evidence="3" id="KW-0804">Transcription</keyword>
<dbReference type="InterPro" id="IPR036724">
    <property type="entry name" value="Cobalamin-bd_sf"/>
</dbReference>
<keyword evidence="8" id="KW-1185">Reference proteome</keyword>
<dbReference type="SMART" id="SM00422">
    <property type="entry name" value="HTH_MERR"/>
    <property type="match status" value="1"/>
</dbReference>
<dbReference type="EMBL" id="CAJB01000023">
    <property type="protein sequence ID" value="CCH76287.1"/>
    <property type="molecule type" value="Genomic_DNA"/>
</dbReference>
<accession>A0A077LUH0</accession>
<dbReference type="Gene3D" id="1.10.1660.10">
    <property type="match status" value="1"/>
</dbReference>
<feature type="domain" description="HTH merR-type" evidence="5">
    <location>
        <begin position="1"/>
        <end position="59"/>
    </location>
</feature>
<evidence type="ECO:0000313" key="8">
    <source>
        <dbReference type="Proteomes" id="UP000035721"/>
    </source>
</evidence>
<dbReference type="PANTHER" id="PTHR30204">
    <property type="entry name" value="REDOX-CYCLING DRUG-SENSING TRANSCRIPTIONAL ACTIVATOR SOXR"/>
    <property type="match status" value="1"/>
</dbReference>
<evidence type="ECO:0000256" key="1">
    <source>
        <dbReference type="ARBA" id="ARBA00023015"/>
    </source>
</evidence>
<comment type="caution">
    <text evidence="7">The sequence shown here is derived from an EMBL/GenBank/DDBJ whole genome shotgun (WGS) entry which is preliminary data.</text>
</comment>
<sequence>MYTIKRAAELTGVSVPTLRAWERRYEVVSPERSGGGYRLYDDAAVDALSLMNCLVHDGWTASLAAEEVRRRLAENGPPDAPRRPSEELSAAAQDGGERSSWARSGTGSAPLDPLPTLDLLTPASRLDATAVGVVLDEAFSRASFETVVDDWLMPALRELGEAWADGRVTVAGEHLVAHAVQRRLAAAFEAAGSRPARAPRALVGLPEGARHELGILAFAVAARRAGIGVVYLGADLPATDWVAAVGRGDPDVVVLAVPTPSDVAALRRLVVDLWRTVPRLRIAVGGDWQSEAPEECLRLGHRIGDAARDLAQVLSPLALGP</sequence>
<dbReference type="PANTHER" id="PTHR30204:SF67">
    <property type="entry name" value="HTH-TYPE TRANSCRIPTIONAL REGULATOR MLRA-RELATED"/>
    <property type="match status" value="1"/>
</dbReference>
<reference evidence="7 8" key="1">
    <citation type="journal article" date="2013" name="ISME J.">
        <title>A metabolic model for members of the genus Tetrasphaera involved in enhanced biological phosphorus removal.</title>
        <authorList>
            <person name="Kristiansen R."/>
            <person name="Nguyen H.T.T."/>
            <person name="Saunders A.M."/>
            <person name="Nielsen J.L."/>
            <person name="Wimmer R."/>
            <person name="Le V.Q."/>
            <person name="McIlroy S.J."/>
            <person name="Petrovski S."/>
            <person name="Seviour R.J."/>
            <person name="Calteau A."/>
            <person name="Nielsen K.L."/>
            <person name="Nielsen P.H."/>
        </authorList>
    </citation>
    <scope>NUCLEOTIDE SEQUENCE [LARGE SCALE GENOMIC DNA]</scope>
    <source>
        <strain evidence="7 8">T1-X7</strain>
    </source>
</reference>
<dbReference type="CDD" id="cd02065">
    <property type="entry name" value="B12-binding_like"/>
    <property type="match status" value="1"/>
</dbReference>
<dbReference type="InterPro" id="IPR009061">
    <property type="entry name" value="DNA-bd_dom_put_sf"/>
</dbReference>
<dbReference type="InterPro" id="IPR000551">
    <property type="entry name" value="MerR-type_HTH_dom"/>
</dbReference>
<dbReference type="SUPFAM" id="SSF52242">
    <property type="entry name" value="Cobalamin (vitamin B12)-binding domain"/>
    <property type="match status" value="1"/>
</dbReference>
<keyword evidence="2" id="KW-0238">DNA-binding</keyword>
<dbReference type="GO" id="GO:0003700">
    <property type="term" value="F:DNA-binding transcription factor activity"/>
    <property type="evidence" value="ECO:0007669"/>
    <property type="project" value="InterPro"/>
</dbReference>
<organism evidence="7 8">
    <name type="scientific">Nostocoides japonicum T1-X7</name>
    <dbReference type="NCBI Taxonomy" id="1194083"/>
    <lineage>
        <taxon>Bacteria</taxon>
        <taxon>Bacillati</taxon>
        <taxon>Actinomycetota</taxon>
        <taxon>Actinomycetes</taxon>
        <taxon>Micrococcales</taxon>
        <taxon>Intrasporangiaceae</taxon>
        <taxon>Nostocoides</taxon>
    </lineage>
</organism>
<dbReference type="Gene3D" id="1.10.1240.10">
    <property type="entry name" value="Methionine synthase domain"/>
    <property type="match status" value="1"/>
</dbReference>
<dbReference type="Pfam" id="PF13411">
    <property type="entry name" value="MerR_1"/>
    <property type="match status" value="1"/>
</dbReference>
<dbReference type="Pfam" id="PF02607">
    <property type="entry name" value="B12-binding_2"/>
    <property type="match status" value="1"/>
</dbReference>
<dbReference type="PROSITE" id="PS50937">
    <property type="entry name" value="HTH_MERR_2"/>
    <property type="match status" value="1"/>
</dbReference>
<dbReference type="Proteomes" id="UP000035721">
    <property type="component" value="Unassembled WGS sequence"/>
</dbReference>
<dbReference type="OrthoDB" id="9800334at2"/>
<dbReference type="PROSITE" id="PS51332">
    <property type="entry name" value="B12_BINDING"/>
    <property type="match status" value="1"/>
</dbReference>
<dbReference type="STRING" id="1194083.BN12_1190004"/>
<dbReference type="Pfam" id="PF02310">
    <property type="entry name" value="B12-binding"/>
    <property type="match status" value="1"/>
</dbReference>
<dbReference type="GO" id="GO:0003677">
    <property type="term" value="F:DNA binding"/>
    <property type="evidence" value="ECO:0007669"/>
    <property type="project" value="UniProtKB-KW"/>
</dbReference>
<evidence type="ECO:0000256" key="2">
    <source>
        <dbReference type="ARBA" id="ARBA00023125"/>
    </source>
</evidence>
<gene>
    <name evidence="7" type="ORF">BN12_1190004</name>
</gene>
<evidence type="ECO:0000256" key="4">
    <source>
        <dbReference type="SAM" id="MobiDB-lite"/>
    </source>
</evidence>